<dbReference type="Gene3D" id="3.30.750.80">
    <property type="entry name" value="RNA methyltransferase domain (HRMD) like"/>
    <property type="match status" value="1"/>
</dbReference>
<protein>
    <submittedName>
        <fullName evidence="10">PUA domain-containing protein</fullName>
        <ecNumber evidence="10">2.1.1.191</ecNumber>
    </submittedName>
</protein>
<evidence type="ECO:0000256" key="1">
    <source>
        <dbReference type="ARBA" id="ARBA00004496"/>
    </source>
</evidence>
<evidence type="ECO:0000259" key="9">
    <source>
        <dbReference type="SMART" id="SM00359"/>
    </source>
</evidence>
<evidence type="ECO:0000256" key="7">
    <source>
        <dbReference type="ARBA" id="ARBA00022884"/>
    </source>
</evidence>
<dbReference type="GO" id="GO:0003723">
    <property type="term" value="F:RNA binding"/>
    <property type="evidence" value="ECO:0007669"/>
    <property type="project" value="UniProtKB-KW"/>
</dbReference>
<dbReference type="Gene3D" id="2.30.130.10">
    <property type="entry name" value="PUA domain"/>
    <property type="match status" value="1"/>
</dbReference>
<dbReference type="InterPro" id="IPR015947">
    <property type="entry name" value="PUA-like_sf"/>
</dbReference>
<proteinExistence type="inferred from homology"/>
<dbReference type="EC" id="2.1.1.191" evidence="10"/>
<dbReference type="CDD" id="cd02440">
    <property type="entry name" value="AdoMet_MTases"/>
    <property type="match status" value="1"/>
</dbReference>
<reference evidence="10 11" key="1">
    <citation type="submission" date="2016-10" db="EMBL/GenBank/DDBJ databases">
        <title>Description of Gloeomargarita lithophora gen. nov., sp. nov., a thylakoid-bearing basal-branching cyanobacterium with intracellular carbonates, and proposal for Gloeomargaritales ord. nov.</title>
        <authorList>
            <person name="Moreira D."/>
            <person name="Tavera R."/>
            <person name="Benzerara K."/>
            <person name="Skouri-Panet F."/>
            <person name="Couradeau E."/>
            <person name="Gerard E."/>
            <person name="Loussert C."/>
            <person name="Novelo E."/>
            <person name="Zivanovic Y."/>
            <person name="Lopez-Garcia P."/>
        </authorList>
    </citation>
    <scope>NUCLEOTIDE SEQUENCE [LARGE SCALE GENOMIC DNA]</scope>
    <source>
        <strain evidence="10 11">D10</strain>
    </source>
</reference>
<dbReference type="PANTHER" id="PTHR42873">
    <property type="entry name" value="RIBOSOMAL RNA LARGE SUBUNIT METHYLTRANSFERASE"/>
    <property type="match status" value="1"/>
</dbReference>
<dbReference type="SUPFAM" id="SSF53335">
    <property type="entry name" value="S-adenosyl-L-methionine-dependent methyltransferases"/>
    <property type="match status" value="1"/>
</dbReference>
<dbReference type="KEGG" id="glt:GlitD10_0049"/>
<dbReference type="Proteomes" id="UP000180235">
    <property type="component" value="Chromosome"/>
</dbReference>
<keyword evidence="3" id="KW-0698">rRNA processing</keyword>
<dbReference type="InterPro" id="IPR002478">
    <property type="entry name" value="PUA"/>
</dbReference>
<dbReference type="InterPro" id="IPR029063">
    <property type="entry name" value="SAM-dependent_MTases_sf"/>
</dbReference>
<dbReference type="RefSeq" id="WP_071453107.1">
    <property type="nucleotide sequence ID" value="NZ_CP017675.1"/>
</dbReference>
<dbReference type="OrthoDB" id="9805492at2"/>
<dbReference type="GO" id="GO:0032259">
    <property type="term" value="P:methylation"/>
    <property type="evidence" value="ECO:0007669"/>
    <property type="project" value="UniProtKB-KW"/>
</dbReference>
<keyword evidence="2" id="KW-0963">Cytoplasm</keyword>
<comment type="similarity">
    <text evidence="8">Belongs to the methyltransferase superfamily. RlmI family.</text>
</comment>
<evidence type="ECO:0000313" key="11">
    <source>
        <dbReference type="Proteomes" id="UP000180235"/>
    </source>
</evidence>
<keyword evidence="4 10" id="KW-0489">Methyltransferase</keyword>
<dbReference type="Gene3D" id="3.40.50.150">
    <property type="entry name" value="Vaccinia Virus protein VP39"/>
    <property type="match status" value="1"/>
</dbReference>
<evidence type="ECO:0000256" key="3">
    <source>
        <dbReference type="ARBA" id="ARBA00022552"/>
    </source>
</evidence>
<dbReference type="CDD" id="cd21153">
    <property type="entry name" value="PUA_RlmI"/>
    <property type="match status" value="1"/>
</dbReference>
<evidence type="ECO:0000256" key="8">
    <source>
        <dbReference type="ARBA" id="ARBA00038091"/>
    </source>
</evidence>
<organism evidence="10 11">
    <name type="scientific">Gloeomargarita lithophora Alchichica-D10</name>
    <dbReference type="NCBI Taxonomy" id="1188229"/>
    <lineage>
        <taxon>Bacteria</taxon>
        <taxon>Bacillati</taxon>
        <taxon>Cyanobacteriota</taxon>
        <taxon>Cyanophyceae</taxon>
        <taxon>Gloeomargaritales</taxon>
        <taxon>Gloeomargaritaceae</taxon>
        <taxon>Gloeomargarita</taxon>
    </lineage>
</organism>
<evidence type="ECO:0000256" key="2">
    <source>
        <dbReference type="ARBA" id="ARBA00022490"/>
    </source>
</evidence>
<dbReference type="GO" id="GO:0005737">
    <property type="term" value="C:cytoplasm"/>
    <property type="evidence" value="ECO:0007669"/>
    <property type="project" value="UniProtKB-SubCell"/>
</dbReference>
<accession>A0A1J0A8U7</accession>
<keyword evidence="5 10" id="KW-0808">Transferase</keyword>
<evidence type="ECO:0000313" key="10">
    <source>
        <dbReference type="EMBL" id="APB32350.1"/>
    </source>
</evidence>
<dbReference type="InterPro" id="IPR019614">
    <property type="entry name" value="SAM-dep_methyl-trfase"/>
</dbReference>
<dbReference type="PANTHER" id="PTHR42873:SF1">
    <property type="entry name" value="S-ADENOSYLMETHIONINE-DEPENDENT METHYLTRANSFERASE DOMAIN-CONTAINING PROTEIN"/>
    <property type="match status" value="1"/>
</dbReference>
<dbReference type="STRING" id="1188229.GlitD10_0049"/>
<dbReference type="PROSITE" id="PS50890">
    <property type="entry name" value="PUA"/>
    <property type="match status" value="1"/>
</dbReference>
<sequence>MAQARVILKPGREKSLLRQHPWVFAGAIAQVQGQPPQGATVSIHTQEGKSLGWGAWSPESQMAVRVWSFDTQVTIDRAWWRAQIQGALHRRQTLAQPNLNSYRLIYAEADGLPGVIVDCYGEVLVLQLLSWGAEFWRETLTALLLELHPCDSIYERSDTDSRRKEGLPARTGLIAGNEPPELLLIQEYQAQFWVDVRRGHKTGFYLDQRENRQIVQRYCNYGAALNAFAYTGGFTVALLQAGCAQVTQIDSSASVLDLAAKNAELNNLDPDKIITIVGDVFQILRRYRDQGETFDHIILDPPKFADSQAQIPKASRGYKDINLLAMKLLKPGGFLVTFSCSGLVTADLFQKILAGAALDSGRRVHLLQPLGQPLDHGVNLAVPEGAYLKGWVCQVL</sequence>
<dbReference type="SMART" id="SM00359">
    <property type="entry name" value="PUA"/>
    <property type="match status" value="1"/>
</dbReference>
<dbReference type="Pfam" id="PF17785">
    <property type="entry name" value="PUA_3"/>
    <property type="match status" value="1"/>
</dbReference>
<name>A0A1J0A8U7_9CYAN</name>
<keyword evidence="11" id="KW-1185">Reference proteome</keyword>
<keyword evidence="6" id="KW-0949">S-adenosyl-L-methionine</keyword>
<dbReference type="InterPro" id="IPR041532">
    <property type="entry name" value="RlmI-like_PUA"/>
</dbReference>
<dbReference type="InterPro" id="IPR036974">
    <property type="entry name" value="PUA_sf"/>
</dbReference>
<keyword evidence="7" id="KW-0694">RNA-binding</keyword>
<dbReference type="Pfam" id="PF10672">
    <property type="entry name" value="Methyltrans_SAM"/>
    <property type="match status" value="1"/>
</dbReference>
<dbReference type="GO" id="GO:0008168">
    <property type="term" value="F:methyltransferase activity"/>
    <property type="evidence" value="ECO:0007669"/>
    <property type="project" value="UniProtKB-KW"/>
</dbReference>
<dbReference type="AlphaFoldDB" id="A0A1J0A8U7"/>
<feature type="domain" description="PUA" evidence="9">
    <location>
        <begin position="4"/>
        <end position="89"/>
    </location>
</feature>
<dbReference type="CDD" id="cd11572">
    <property type="entry name" value="RlmI_M_like"/>
    <property type="match status" value="1"/>
</dbReference>
<dbReference type="EMBL" id="CP017675">
    <property type="protein sequence ID" value="APB32350.1"/>
    <property type="molecule type" value="Genomic_DNA"/>
</dbReference>
<dbReference type="GO" id="GO:0006364">
    <property type="term" value="P:rRNA processing"/>
    <property type="evidence" value="ECO:0007669"/>
    <property type="project" value="UniProtKB-KW"/>
</dbReference>
<dbReference type="SUPFAM" id="SSF88697">
    <property type="entry name" value="PUA domain-like"/>
    <property type="match status" value="1"/>
</dbReference>
<evidence type="ECO:0000256" key="6">
    <source>
        <dbReference type="ARBA" id="ARBA00022691"/>
    </source>
</evidence>
<gene>
    <name evidence="10" type="primary">rlmI</name>
    <name evidence="10" type="ORF">GlitD10_0049</name>
</gene>
<comment type="subcellular location">
    <subcellularLocation>
        <location evidence="1">Cytoplasm</location>
    </subcellularLocation>
</comment>
<evidence type="ECO:0000256" key="4">
    <source>
        <dbReference type="ARBA" id="ARBA00022603"/>
    </source>
</evidence>
<evidence type="ECO:0000256" key="5">
    <source>
        <dbReference type="ARBA" id="ARBA00022679"/>
    </source>
</evidence>